<dbReference type="Proteomes" id="UP001549076">
    <property type="component" value="Unassembled WGS sequence"/>
</dbReference>
<keyword evidence="7" id="KW-1185">Reference proteome</keyword>
<dbReference type="PANTHER" id="PTHR12526">
    <property type="entry name" value="GLYCOSYLTRANSFERASE"/>
    <property type="match status" value="1"/>
</dbReference>
<comment type="caution">
    <text evidence="6">The sequence shown here is derived from an EMBL/GenBank/DDBJ whole genome shotgun (WGS) entry which is preliminary data.</text>
</comment>
<evidence type="ECO:0000313" key="6">
    <source>
        <dbReference type="EMBL" id="MET3793145.1"/>
    </source>
</evidence>
<protein>
    <submittedName>
        <fullName evidence="6">Glycosyltransferase involved in cell wall biosynthesis</fullName>
    </submittedName>
</protein>
<comment type="similarity">
    <text evidence="1">Belongs to the glycosyltransferase group 1 family. Glycosyltransferase 4 subfamily.</text>
</comment>
<dbReference type="Pfam" id="PF00534">
    <property type="entry name" value="Glycos_transf_1"/>
    <property type="match status" value="1"/>
</dbReference>
<feature type="domain" description="Glycosyl transferase family 1" evidence="4">
    <location>
        <begin position="175"/>
        <end position="334"/>
    </location>
</feature>
<proteinExistence type="inferred from homology"/>
<evidence type="ECO:0000256" key="1">
    <source>
        <dbReference type="ARBA" id="ARBA00009481"/>
    </source>
</evidence>
<feature type="domain" description="Glycosyltransferase subfamily 4-like N-terminal" evidence="5">
    <location>
        <begin position="96"/>
        <end position="172"/>
    </location>
</feature>
<dbReference type="RefSeq" id="WP_354196810.1">
    <property type="nucleotide sequence ID" value="NZ_JBEPML010000012.1"/>
</dbReference>
<evidence type="ECO:0000259" key="4">
    <source>
        <dbReference type="Pfam" id="PF00534"/>
    </source>
</evidence>
<dbReference type="InterPro" id="IPR028098">
    <property type="entry name" value="Glyco_trans_4-like_N"/>
</dbReference>
<dbReference type="Pfam" id="PF13439">
    <property type="entry name" value="Glyco_transf_4"/>
    <property type="match status" value="1"/>
</dbReference>
<dbReference type="EMBL" id="JBEPML010000012">
    <property type="protein sequence ID" value="MET3793145.1"/>
    <property type="molecule type" value="Genomic_DNA"/>
</dbReference>
<evidence type="ECO:0000256" key="2">
    <source>
        <dbReference type="ARBA" id="ARBA00022676"/>
    </source>
</evidence>
<organism evidence="6 7">
    <name type="scientific">Aquamicrobium terrae</name>
    <dbReference type="NCBI Taxonomy" id="1324945"/>
    <lineage>
        <taxon>Bacteria</taxon>
        <taxon>Pseudomonadati</taxon>
        <taxon>Pseudomonadota</taxon>
        <taxon>Alphaproteobacteria</taxon>
        <taxon>Hyphomicrobiales</taxon>
        <taxon>Phyllobacteriaceae</taxon>
        <taxon>Aquamicrobium</taxon>
    </lineage>
</organism>
<dbReference type="PANTHER" id="PTHR12526:SF640">
    <property type="entry name" value="COLANIC ACID BIOSYNTHESIS GLYCOSYLTRANSFERASE WCAL-RELATED"/>
    <property type="match status" value="1"/>
</dbReference>
<evidence type="ECO:0000256" key="3">
    <source>
        <dbReference type="ARBA" id="ARBA00022679"/>
    </source>
</evidence>
<dbReference type="Gene3D" id="3.40.50.2000">
    <property type="entry name" value="Glycogen Phosphorylase B"/>
    <property type="match status" value="2"/>
</dbReference>
<reference evidence="6 7" key="1">
    <citation type="submission" date="2024-06" db="EMBL/GenBank/DDBJ databases">
        <title>Genomic Encyclopedia of Type Strains, Phase IV (KMG-IV): sequencing the most valuable type-strain genomes for metagenomic binning, comparative biology and taxonomic classification.</title>
        <authorList>
            <person name="Goeker M."/>
        </authorList>
    </citation>
    <scope>NUCLEOTIDE SEQUENCE [LARGE SCALE GENOMIC DNA]</scope>
    <source>
        <strain evidence="6 7">DSM 27865</strain>
    </source>
</reference>
<evidence type="ECO:0000313" key="7">
    <source>
        <dbReference type="Proteomes" id="UP001549076"/>
    </source>
</evidence>
<evidence type="ECO:0000259" key="5">
    <source>
        <dbReference type="Pfam" id="PF13439"/>
    </source>
</evidence>
<name>A0ABV2N262_9HYPH</name>
<accession>A0ABV2N262</accession>
<gene>
    <name evidence="6" type="ORF">ABID37_003369</name>
</gene>
<dbReference type="InterPro" id="IPR001296">
    <property type="entry name" value="Glyco_trans_1"/>
</dbReference>
<dbReference type="CDD" id="cd03801">
    <property type="entry name" value="GT4_PimA-like"/>
    <property type="match status" value="1"/>
</dbReference>
<keyword evidence="2" id="KW-0328">Glycosyltransferase</keyword>
<dbReference type="SUPFAM" id="SSF53756">
    <property type="entry name" value="UDP-Glycosyltransferase/glycogen phosphorylase"/>
    <property type="match status" value="1"/>
</dbReference>
<keyword evidence="3" id="KW-0808">Transferase</keyword>
<sequence>MSRAPGTRRLCDVAGTVHFAIPGNLSLPTGGYGYDRRLIAGLPSLGWQVNTVPLPAGYPFLSHAERQATKDAFDSLPDDAIVLVDGLAFGAMDELAPALSARLRLVALVHHPLADETGLTAAEAEALKASERAALAHARAVVCTSGATARRLAAGFSVPPERITVALPGTDLKPRAPANGSPSVLLSVGALVPRKGHDVLIEALGHLRHLDWTARLVGADDRDPEWTRRLKSRAAGLGLAGRVAFAGAVADADAELASADIFVLPSRHEGYGMAYAEALAHGLPTIGCRAGAVPDVVPEKAGALVPPNDPSALAGAIARLLTDPEAHRQAADAAWAAGQALPTWQDTAGIVAGVLERLQ</sequence>